<gene>
    <name evidence="3" type="ORF">GNZ18_40245</name>
</gene>
<dbReference type="AlphaFoldDB" id="A0A7K1LEB8"/>
<feature type="domain" description="DUF1206" evidence="2">
    <location>
        <begin position="109"/>
        <end position="177"/>
    </location>
</feature>
<evidence type="ECO:0000313" key="4">
    <source>
        <dbReference type="Proteomes" id="UP000432015"/>
    </source>
</evidence>
<feature type="domain" description="DUF1206" evidence="2">
    <location>
        <begin position="26"/>
        <end position="94"/>
    </location>
</feature>
<dbReference type="RefSeq" id="WP_156222777.1">
    <property type="nucleotide sequence ID" value="NZ_WOFH01000024.1"/>
</dbReference>
<comment type="caution">
    <text evidence="3">The sequence shown here is derived from an EMBL/GenBank/DDBJ whole genome shotgun (WGS) entry which is preliminary data.</text>
</comment>
<dbReference type="EMBL" id="WOFH01000024">
    <property type="protein sequence ID" value="MUN42778.1"/>
    <property type="molecule type" value="Genomic_DNA"/>
</dbReference>
<keyword evidence="4" id="KW-1185">Reference proteome</keyword>
<proteinExistence type="predicted"/>
<keyword evidence="1" id="KW-0472">Membrane</keyword>
<name>A0A7K1LEB8_9ACTN</name>
<sequence length="278" mass="28978">MGETTVERVGRKAAGHPGFHYMTRGGLVARGLLYLLIGWLALQVAFGDGGGKEADRTGALQAVAEKPGGPVVLWLMAAGFVAIALWQAAEALYGRPVPDGDKPTKRLSSAARAVIYLAGFAATIAFLAGNSGQSSDKQSKTFTARAMAEPGGRWLILAIGIGFLVWGAVVVAGAVRRSFLKELTGMGPAARRVVQPVGVVGNLARGLVGGAVGVFLGYAALSFEPDKAQGLDGTLREFAETPAGVWGLVAVAVGVLVFGLYCFCEARWRKVEAVRRHG</sequence>
<feature type="transmembrane region" description="Helical" evidence="1">
    <location>
        <begin position="27"/>
        <end position="46"/>
    </location>
</feature>
<feature type="transmembrane region" description="Helical" evidence="1">
    <location>
        <begin position="71"/>
        <end position="93"/>
    </location>
</feature>
<dbReference type="Proteomes" id="UP000432015">
    <property type="component" value="Unassembled WGS sequence"/>
</dbReference>
<keyword evidence="1" id="KW-0812">Transmembrane</keyword>
<feature type="transmembrane region" description="Helical" evidence="1">
    <location>
        <begin position="196"/>
        <end position="223"/>
    </location>
</feature>
<protein>
    <submittedName>
        <fullName evidence="3">DUF1206 domain-containing protein</fullName>
    </submittedName>
</protein>
<dbReference type="InterPro" id="IPR009597">
    <property type="entry name" value="DUF1206"/>
</dbReference>
<dbReference type="Pfam" id="PF06724">
    <property type="entry name" value="DUF1206"/>
    <property type="match status" value="3"/>
</dbReference>
<evidence type="ECO:0000259" key="2">
    <source>
        <dbReference type="Pfam" id="PF06724"/>
    </source>
</evidence>
<evidence type="ECO:0000256" key="1">
    <source>
        <dbReference type="SAM" id="Phobius"/>
    </source>
</evidence>
<feature type="transmembrane region" description="Helical" evidence="1">
    <location>
        <begin position="152"/>
        <end position="175"/>
    </location>
</feature>
<accession>A0A7K1LEB8</accession>
<keyword evidence="1" id="KW-1133">Transmembrane helix</keyword>
<feature type="transmembrane region" description="Helical" evidence="1">
    <location>
        <begin position="113"/>
        <end position="132"/>
    </location>
</feature>
<organism evidence="3 4">
    <name type="scientific">Actinomadura litoris</name>
    <dbReference type="NCBI Taxonomy" id="2678616"/>
    <lineage>
        <taxon>Bacteria</taxon>
        <taxon>Bacillati</taxon>
        <taxon>Actinomycetota</taxon>
        <taxon>Actinomycetes</taxon>
        <taxon>Streptosporangiales</taxon>
        <taxon>Thermomonosporaceae</taxon>
        <taxon>Actinomadura</taxon>
    </lineage>
</organism>
<evidence type="ECO:0000313" key="3">
    <source>
        <dbReference type="EMBL" id="MUN42778.1"/>
    </source>
</evidence>
<feature type="domain" description="DUF1206" evidence="2">
    <location>
        <begin position="200"/>
        <end position="269"/>
    </location>
</feature>
<feature type="transmembrane region" description="Helical" evidence="1">
    <location>
        <begin position="243"/>
        <end position="263"/>
    </location>
</feature>
<reference evidence="3 4" key="1">
    <citation type="submission" date="2019-11" db="EMBL/GenBank/DDBJ databases">
        <authorList>
            <person name="Cao P."/>
        </authorList>
    </citation>
    <scope>NUCLEOTIDE SEQUENCE [LARGE SCALE GENOMIC DNA]</scope>
    <source>
        <strain evidence="3 4">NEAU-AAG5</strain>
    </source>
</reference>